<keyword evidence="3" id="KW-1185">Reference proteome</keyword>
<evidence type="ECO:0000313" key="3">
    <source>
        <dbReference type="Proteomes" id="UP000753802"/>
    </source>
</evidence>
<organism evidence="2 3">
    <name type="scientific">Sediminibacterium roseum</name>
    <dbReference type="NCBI Taxonomy" id="1978412"/>
    <lineage>
        <taxon>Bacteria</taxon>
        <taxon>Pseudomonadati</taxon>
        <taxon>Bacteroidota</taxon>
        <taxon>Chitinophagia</taxon>
        <taxon>Chitinophagales</taxon>
        <taxon>Chitinophagaceae</taxon>
        <taxon>Sediminibacterium</taxon>
    </lineage>
</organism>
<dbReference type="Proteomes" id="UP000753802">
    <property type="component" value="Unassembled WGS sequence"/>
</dbReference>
<comment type="caution">
    <text evidence="2">The sequence shown here is derived from an EMBL/GenBank/DDBJ whole genome shotgun (WGS) entry which is preliminary data.</text>
</comment>
<feature type="region of interest" description="Disordered" evidence="1">
    <location>
        <begin position="74"/>
        <end position="94"/>
    </location>
</feature>
<sequence>MDQDLLKLEELSPSQLSEYIQKLIDTDFDALIRLLYRMDVNEQRLRAELQSEPTRPPSDVITILLIERMAARDKARSASKEQQRNHDIPEDERW</sequence>
<name>A0ABW9ZTZ7_9BACT</name>
<evidence type="ECO:0000313" key="2">
    <source>
        <dbReference type="EMBL" id="NCI48560.1"/>
    </source>
</evidence>
<evidence type="ECO:0000256" key="1">
    <source>
        <dbReference type="SAM" id="MobiDB-lite"/>
    </source>
</evidence>
<accession>A0ABW9ZTZ7</accession>
<dbReference type="EMBL" id="JAACJS010000002">
    <property type="protein sequence ID" value="NCI48560.1"/>
    <property type="molecule type" value="Genomic_DNA"/>
</dbReference>
<proteinExistence type="predicted"/>
<protein>
    <submittedName>
        <fullName evidence="2">Uncharacterized protein</fullName>
    </submittedName>
</protein>
<reference evidence="2 3" key="1">
    <citation type="submission" date="2020-01" db="EMBL/GenBank/DDBJ databases">
        <title>Genome analysis.</title>
        <authorList>
            <person name="Wu S."/>
            <person name="Wang G."/>
        </authorList>
    </citation>
    <scope>NUCLEOTIDE SEQUENCE [LARGE SCALE GENOMIC DNA]</scope>
    <source>
        <strain evidence="2 3">SYL130</strain>
    </source>
</reference>
<dbReference type="RefSeq" id="WP_161816881.1">
    <property type="nucleotide sequence ID" value="NZ_JAACJS010000002.1"/>
</dbReference>
<gene>
    <name evidence="2" type="ORF">GWC95_01405</name>
</gene>